<dbReference type="PANTHER" id="PTHR43441:SF12">
    <property type="entry name" value="RIBOSOMAL N-ACETYLTRANSFERASE YDAF-RELATED"/>
    <property type="match status" value="1"/>
</dbReference>
<dbReference type="InterPro" id="IPR000182">
    <property type="entry name" value="GNAT_dom"/>
</dbReference>
<dbReference type="GO" id="GO:1990189">
    <property type="term" value="F:protein N-terminal-serine acetyltransferase activity"/>
    <property type="evidence" value="ECO:0007669"/>
    <property type="project" value="TreeGrafter"/>
</dbReference>
<dbReference type="PANTHER" id="PTHR43441">
    <property type="entry name" value="RIBOSOMAL-PROTEIN-SERINE ACETYLTRANSFERASE"/>
    <property type="match status" value="1"/>
</dbReference>
<dbReference type="GO" id="GO:0008999">
    <property type="term" value="F:protein-N-terminal-alanine acetyltransferase activity"/>
    <property type="evidence" value="ECO:0007669"/>
    <property type="project" value="TreeGrafter"/>
</dbReference>
<dbReference type="SUPFAM" id="SSF55729">
    <property type="entry name" value="Acyl-CoA N-acyltransferases (Nat)"/>
    <property type="match status" value="1"/>
</dbReference>
<evidence type="ECO:0000313" key="3">
    <source>
        <dbReference type="Proteomes" id="UP001201812"/>
    </source>
</evidence>
<dbReference type="InterPro" id="IPR016181">
    <property type="entry name" value="Acyl_CoA_acyltransferase"/>
</dbReference>
<dbReference type="PROSITE" id="PS51186">
    <property type="entry name" value="GNAT"/>
    <property type="match status" value="1"/>
</dbReference>
<name>A0AAD4NI05_9BILA</name>
<gene>
    <name evidence="2" type="ORF">DdX_02779</name>
</gene>
<accession>A0AAD4NI05</accession>
<proteinExistence type="predicted"/>
<comment type="caution">
    <text evidence="2">The sequence shown here is derived from an EMBL/GenBank/DDBJ whole genome shotgun (WGS) entry which is preliminary data.</text>
</comment>
<dbReference type="Pfam" id="PF13302">
    <property type="entry name" value="Acetyltransf_3"/>
    <property type="match status" value="1"/>
</dbReference>
<dbReference type="EMBL" id="JAKKPZ010000002">
    <property type="protein sequence ID" value="KAI1726085.1"/>
    <property type="molecule type" value="Genomic_DNA"/>
</dbReference>
<sequence>MTQLNDIPSQREISNELLLRTFDDSDTHVLFSLTDKNRAYLRKWLPWLDNCTKEEDTLQYINTNKEARLQNKSLVFGIFYKGMIAGVVGFNTVDLTAQNAEIGYWIGEEFQGFGLITKCCAELIKIGFNELGLQEIRICCAAENTKSRAVPIRLGFTEDSILPENENLYGTFVDRVVYKLLKLNH</sequence>
<dbReference type="GO" id="GO:0005737">
    <property type="term" value="C:cytoplasm"/>
    <property type="evidence" value="ECO:0007669"/>
    <property type="project" value="TreeGrafter"/>
</dbReference>
<evidence type="ECO:0000313" key="2">
    <source>
        <dbReference type="EMBL" id="KAI1726085.1"/>
    </source>
</evidence>
<keyword evidence="3" id="KW-1185">Reference proteome</keyword>
<dbReference type="Proteomes" id="UP001201812">
    <property type="component" value="Unassembled WGS sequence"/>
</dbReference>
<dbReference type="InterPro" id="IPR051908">
    <property type="entry name" value="Ribosomal_N-acetyltransferase"/>
</dbReference>
<protein>
    <submittedName>
        <fullName evidence="2">Acetyltransferase (GNAT) domain-containing protein</fullName>
    </submittedName>
</protein>
<feature type="domain" description="N-acetyltransferase" evidence="1">
    <location>
        <begin position="17"/>
        <end position="184"/>
    </location>
</feature>
<evidence type="ECO:0000259" key="1">
    <source>
        <dbReference type="PROSITE" id="PS51186"/>
    </source>
</evidence>
<organism evidence="2 3">
    <name type="scientific">Ditylenchus destructor</name>
    <dbReference type="NCBI Taxonomy" id="166010"/>
    <lineage>
        <taxon>Eukaryota</taxon>
        <taxon>Metazoa</taxon>
        <taxon>Ecdysozoa</taxon>
        <taxon>Nematoda</taxon>
        <taxon>Chromadorea</taxon>
        <taxon>Rhabditida</taxon>
        <taxon>Tylenchina</taxon>
        <taxon>Tylenchomorpha</taxon>
        <taxon>Sphaerularioidea</taxon>
        <taxon>Anguinidae</taxon>
        <taxon>Anguininae</taxon>
        <taxon>Ditylenchus</taxon>
    </lineage>
</organism>
<dbReference type="AlphaFoldDB" id="A0AAD4NI05"/>
<dbReference type="Gene3D" id="3.40.630.30">
    <property type="match status" value="1"/>
</dbReference>
<reference evidence="2" key="1">
    <citation type="submission" date="2022-01" db="EMBL/GenBank/DDBJ databases">
        <title>Genome Sequence Resource for Two Populations of Ditylenchus destructor, the Migratory Endoparasitic Phytonematode.</title>
        <authorList>
            <person name="Zhang H."/>
            <person name="Lin R."/>
            <person name="Xie B."/>
        </authorList>
    </citation>
    <scope>NUCLEOTIDE SEQUENCE</scope>
    <source>
        <strain evidence="2">BazhouSP</strain>
    </source>
</reference>